<dbReference type="RefSeq" id="WP_169394023.1">
    <property type="nucleotide sequence ID" value="NZ_BAAAJH010000005.1"/>
</dbReference>
<feature type="compositionally biased region" description="Pro residues" evidence="2">
    <location>
        <begin position="59"/>
        <end position="82"/>
    </location>
</feature>
<evidence type="ECO:0000256" key="1">
    <source>
        <dbReference type="SAM" id="Coils"/>
    </source>
</evidence>
<organism evidence="3 4">
    <name type="scientific">Pseudonocardia xinjiangensis</name>
    <dbReference type="NCBI Taxonomy" id="75289"/>
    <lineage>
        <taxon>Bacteria</taxon>
        <taxon>Bacillati</taxon>
        <taxon>Actinomycetota</taxon>
        <taxon>Actinomycetes</taxon>
        <taxon>Pseudonocardiales</taxon>
        <taxon>Pseudonocardiaceae</taxon>
        <taxon>Pseudonocardia</taxon>
    </lineage>
</organism>
<dbReference type="EMBL" id="JAAXKY010000003">
    <property type="protein sequence ID" value="NMH75958.1"/>
    <property type="molecule type" value="Genomic_DNA"/>
</dbReference>
<feature type="compositionally biased region" description="Low complexity" evidence="2">
    <location>
        <begin position="47"/>
        <end position="58"/>
    </location>
</feature>
<reference evidence="3 4" key="1">
    <citation type="submission" date="2020-04" db="EMBL/GenBank/DDBJ databases">
        <authorList>
            <person name="Klaysubun C."/>
            <person name="Duangmal K."/>
            <person name="Lipun K."/>
        </authorList>
    </citation>
    <scope>NUCLEOTIDE SEQUENCE [LARGE SCALE GENOMIC DNA]</scope>
    <source>
        <strain evidence="3 4">JCM 11839</strain>
    </source>
</reference>
<evidence type="ECO:0000313" key="3">
    <source>
        <dbReference type="EMBL" id="NMH75958.1"/>
    </source>
</evidence>
<evidence type="ECO:0008006" key="5">
    <source>
        <dbReference type="Google" id="ProtNLM"/>
    </source>
</evidence>
<comment type="caution">
    <text evidence="3">The sequence shown here is derived from an EMBL/GenBank/DDBJ whole genome shotgun (WGS) entry which is preliminary data.</text>
</comment>
<sequence>MTTDPGVSGAPRFDVVLRGYDRRQVDEHVARLQRAVARMRADLELARSQPLPVVSSPSGGPPGQAPPGARPRPTPRPRPGGGPMPHGESPDMIGNFTDRMQSILQAAEEEAAEIRKKARVAARAEEDKVRAQLADLVRQRDALVAELTRMRGQLEGMLAAPTARITLPPRDGAPPAARPRDTAAPGSSQQPPASSASAPAAPPSAGAPRGAAAPSGGQAARSGDGPGGHGPRPGAPAADGAQGGSARPAQGAPARSPSGSSGGAPVGSARADILQTLPPPSKVVPPGDPTGAVPHVAGDPRAGDRSSVSSSGKPAAHRLPSGGYQAVGAAAGEQSGSMRPTTEPEPQPSELFRPPAGGREDEPRTSAVPHAARSGPAPAAERTTVVPTVRPADKSGPSAGSDKSARKPVPPDSTVKVNSVRPPSGSDAGRPAPPPGPGQGRSEQKNAPSDEVNDGRRGERGPGAGGGSDRSGRSASPSRSG</sequence>
<accession>A0ABX1R6D8</accession>
<proteinExistence type="predicted"/>
<evidence type="ECO:0000313" key="4">
    <source>
        <dbReference type="Proteomes" id="UP001296706"/>
    </source>
</evidence>
<feature type="compositionally biased region" description="Low complexity" evidence="2">
    <location>
        <begin position="182"/>
        <end position="223"/>
    </location>
</feature>
<gene>
    <name evidence="3" type="ORF">HF577_02390</name>
</gene>
<keyword evidence="4" id="KW-1185">Reference proteome</keyword>
<feature type="coiled-coil region" evidence="1">
    <location>
        <begin position="97"/>
        <end position="153"/>
    </location>
</feature>
<dbReference type="Proteomes" id="UP001296706">
    <property type="component" value="Unassembled WGS sequence"/>
</dbReference>
<name>A0ABX1R6D8_9PSEU</name>
<feature type="compositionally biased region" description="Low complexity" evidence="2">
    <location>
        <begin position="235"/>
        <end position="259"/>
    </location>
</feature>
<keyword evidence="1" id="KW-0175">Coiled coil</keyword>
<feature type="compositionally biased region" description="Pro residues" evidence="2">
    <location>
        <begin position="277"/>
        <end position="288"/>
    </location>
</feature>
<protein>
    <recommendedName>
        <fullName evidence="5">Syndecan 1</fullName>
    </recommendedName>
</protein>
<feature type="region of interest" description="Disordered" evidence="2">
    <location>
        <begin position="47"/>
        <end position="95"/>
    </location>
</feature>
<evidence type="ECO:0000256" key="2">
    <source>
        <dbReference type="SAM" id="MobiDB-lite"/>
    </source>
</evidence>
<feature type="region of interest" description="Disordered" evidence="2">
    <location>
        <begin position="154"/>
        <end position="481"/>
    </location>
</feature>